<comment type="caution">
    <text evidence="1">The sequence shown here is derived from an EMBL/GenBank/DDBJ whole genome shotgun (WGS) entry which is preliminary data.</text>
</comment>
<sequence>MNGSRITPILKPKSEFYKKYHHKPIVEMLEDHHFTVIETPIDDEDIVHFEEHKKFILENVGLSDIPFNVKKEFSAEYALSSITSVFVEGRYTRTPTGEKMYGSYFYYFYKEGFLPSGYKVNRRTYADRVTRLTFLKTFEKQAIMFKKEIE</sequence>
<dbReference type="AlphaFoldDB" id="A0A2W4BIQ4"/>
<proteinExistence type="predicted"/>
<evidence type="ECO:0000313" key="2">
    <source>
        <dbReference type="Proteomes" id="UP000249828"/>
    </source>
</evidence>
<evidence type="ECO:0000313" key="1">
    <source>
        <dbReference type="EMBL" id="PZL72179.1"/>
    </source>
</evidence>
<dbReference type="EMBL" id="PIEU01000088">
    <property type="protein sequence ID" value="PZL72179.1"/>
    <property type="molecule type" value="Genomic_DNA"/>
</dbReference>
<accession>A0A2W4BIQ4</accession>
<dbReference type="Proteomes" id="UP000249828">
    <property type="component" value="Unassembled WGS sequence"/>
</dbReference>
<dbReference type="RefSeq" id="WP_111248263.1">
    <property type="nucleotide sequence ID" value="NZ_PIEU01000088.1"/>
</dbReference>
<reference evidence="1 2" key="1">
    <citation type="submission" date="2017-11" db="EMBL/GenBank/DDBJ databases">
        <title>Draft genome sequence of Enterococcus plantarum TRW2 strain isolated from lettuce.</title>
        <authorList>
            <person name="Kim E.B."/>
            <person name="Marco M.L."/>
            <person name="Williams T.R."/>
            <person name="You I.H."/>
        </authorList>
    </citation>
    <scope>NUCLEOTIDE SEQUENCE [LARGE SCALE GENOMIC DNA]</scope>
    <source>
        <strain evidence="1 2">TRW2</strain>
    </source>
</reference>
<protein>
    <submittedName>
        <fullName evidence="1">Uncharacterized protein</fullName>
    </submittedName>
</protein>
<keyword evidence="2" id="KW-1185">Reference proteome</keyword>
<name>A0A2W4BIQ4_9ENTE</name>
<gene>
    <name evidence="1" type="ORF">CI088_11265</name>
</gene>
<organism evidence="1 2">
    <name type="scientific">Enterococcus plantarum</name>
    <dbReference type="NCBI Taxonomy" id="1077675"/>
    <lineage>
        <taxon>Bacteria</taxon>
        <taxon>Bacillati</taxon>
        <taxon>Bacillota</taxon>
        <taxon>Bacilli</taxon>
        <taxon>Lactobacillales</taxon>
        <taxon>Enterococcaceae</taxon>
        <taxon>Enterococcus</taxon>
    </lineage>
</organism>